<evidence type="ECO:0000259" key="7">
    <source>
        <dbReference type="Pfam" id="PF01432"/>
    </source>
</evidence>
<dbReference type="CDD" id="cd09606">
    <property type="entry name" value="M3B_PepF"/>
    <property type="match status" value="1"/>
</dbReference>
<keyword evidence="2 6" id="KW-0479">Metal-binding</keyword>
<evidence type="ECO:0000256" key="1">
    <source>
        <dbReference type="ARBA" id="ARBA00022670"/>
    </source>
</evidence>
<keyword evidence="9" id="KW-1185">Reference proteome</keyword>
<evidence type="ECO:0000313" key="8">
    <source>
        <dbReference type="EMBL" id="MBB5176650.1"/>
    </source>
</evidence>
<dbReference type="GO" id="GO:0046872">
    <property type="term" value="F:metal ion binding"/>
    <property type="evidence" value="ECO:0007669"/>
    <property type="project" value="UniProtKB-UniRule"/>
</dbReference>
<comment type="cofactor">
    <cofactor evidence="6">
        <name>Zn(2+)</name>
        <dbReference type="ChEBI" id="CHEBI:29105"/>
    </cofactor>
    <text evidence="6">Binds 1 zinc ion.</text>
</comment>
<dbReference type="Pfam" id="PF01432">
    <property type="entry name" value="Peptidase_M3"/>
    <property type="match status" value="1"/>
</dbReference>
<dbReference type="InterPro" id="IPR001567">
    <property type="entry name" value="Pept_M3A_M3B_dom"/>
</dbReference>
<keyword evidence="3 6" id="KW-0378">Hydrolase</keyword>
<proteinExistence type="inferred from homology"/>
<name>A0A9Q2D0T1_9STAP</name>
<dbReference type="PANTHER" id="PTHR11804">
    <property type="entry name" value="PROTEASE M3 THIMET OLIGOPEPTIDASE-RELATED"/>
    <property type="match status" value="1"/>
</dbReference>
<dbReference type="EMBL" id="JACHHF010000011">
    <property type="protein sequence ID" value="MBB5176650.1"/>
    <property type="molecule type" value="Genomic_DNA"/>
</dbReference>
<accession>A0A9Q2D0T1</accession>
<dbReference type="RefSeq" id="WP_183675447.1">
    <property type="nucleotide sequence ID" value="NZ_CBCRYX010000012.1"/>
</dbReference>
<dbReference type="Proteomes" id="UP000579136">
    <property type="component" value="Unassembled WGS sequence"/>
</dbReference>
<organism evidence="8 9">
    <name type="scientific">Nosocomiicoccus ampullae</name>
    <dbReference type="NCBI Taxonomy" id="489910"/>
    <lineage>
        <taxon>Bacteria</taxon>
        <taxon>Bacillati</taxon>
        <taxon>Bacillota</taxon>
        <taxon>Bacilli</taxon>
        <taxon>Bacillales</taxon>
        <taxon>Staphylococcaceae</taxon>
        <taxon>Nosocomiicoccus</taxon>
    </lineage>
</organism>
<dbReference type="NCBIfam" id="TIGR02289">
    <property type="entry name" value="M3_not_pepF"/>
    <property type="match status" value="1"/>
</dbReference>
<keyword evidence="5 6" id="KW-0482">Metalloprotease</keyword>
<evidence type="ECO:0000256" key="6">
    <source>
        <dbReference type="RuleBase" id="RU003435"/>
    </source>
</evidence>
<dbReference type="GO" id="GO:0006508">
    <property type="term" value="P:proteolysis"/>
    <property type="evidence" value="ECO:0007669"/>
    <property type="project" value="UniProtKB-KW"/>
</dbReference>
<dbReference type="PANTHER" id="PTHR11804:SF28">
    <property type="entry name" value="OLIGOENDOPEPTIDASE F"/>
    <property type="match status" value="1"/>
</dbReference>
<dbReference type="GO" id="GO:0006518">
    <property type="term" value="P:peptide metabolic process"/>
    <property type="evidence" value="ECO:0007669"/>
    <property type="project" value="TreeGrafter"/>
</dbReference>
<keyword evidence="4 6" id="KW-0862">Zinc</keyword>
<dbReference type="InterPro" id="IPR045090">
    <property type="entry name" value="Pept_M3A_M3B"/>
</dbReference>
<evidence type="ECO:0000256" key="4">
    <source>
        <dbReference type="ARBA" id="ARBA00022833"/>
    </source>
</evidence>
<protein>
    <submittedName>
        <fullName evidence="8">M3 family oligoendopeptidase</fullName>
    </submittedName>
</protein>
<evidence type="ECO:0000256" key="5">
    <source>
        <dbReference type="ARBA" id="ARBA00023049"/>
    </source>
</evidence>
<dbReference type="InterPro" id="IPR011976">
    <property type="entry name" value="Pept_M3B_oligopep-rel"/>
</dbReference>
<evidence type="ECO:0000256" key="2">
    <source>
        <dbReference type="ARBA" id="ARBA00022723"/>
    </source>
</evidence>
<keyword evidence="1 6" id="KW-0645">Protease</keyword>
<evidence type="ECO:0000313" key="9">
    <source>
        <dbReference type="Proteomes" id="UP000579136"/>
    </source>
</evidence>
<evidence type="ECO:0000256" key="3">
    <source>
        <dbReference type="ARBA" id="ARBA00022801"/>
    </source>
</evidence>
<gene>
    <name evidence="8" type="ORF">HNQ45_001539</name>
</gene>
<dbReference type="SUPFAM" id="SSF55486">
    <property type="entry name" value="Metalloproteases ('zincins'), catalytic domain"/>
    <property type="match status" value="1"/>
</dbReference>
<sequence>MVTKFEDFKYERPDFDLFSKEVDGLLNAFKKADSLESQQTVINQFNDKIKHIYSMVTIATIRSSIDTKDKFYLEEREFYDKNLPVLSAITNDYYEELLNSPFRKELEELYGKQLFSLVENKLKGFDPKVKDLMSEINALASKYSILLSSAEIKYDGKKLALTEFAPYMINDDRDVRKSAIHAKQKFMKEHRDEIDEIYDELVKKRHEMAVALGYNNYTELGYIHMNRIDYDRSMVENYRQQVKDYVVPYVTELRKRQKERIGVEDLKYYDLAYEFKSGNPTPKGGTKAIMENGAKMYKELSKETDEFYTFMSERNLFDVEAKKGKEGGGYCTFIEDYKAPFIFSNFNGTQGDIEVLTHEAGHAFQMYSSRNFSVPEYIMPTHEACEIHSMSMEFFTYPWMELFFEEETDKFKFSHLAGALEFLPYGVAIDEFQHVVYDHPELTPKERREEWKKIEAVYLPDRDYEDIPGYVDGAFWHGQGHLFDMPFYYIDYTLAQVCALQFFKRANEDFDNAFKDYLTLCKLGGSLPFGELVKAANLNSPFEDGTLKEIVEYVKTHLDNIDDKNL</sequence>
<dbReference type="GO" id="GO:0004222">
    <property type="term" value="F:metalloendopeptidase activity"/>
    <property type="evidence" value="ECO:0007669"/>
    <property type="project" value="InterPro"/>
</dbReference>
<comment type="similarity">
    <text evidence="6">Belongs to the peptidase M3 family.</text>
</comment>
<dbReference type="AlphaFoldDB" id="A0A9Q2D0T1"/>
<comment type="caution">
    <text evidence="8">The sequence shown here is derived from an EMBL/GenBank/DDBJ whole genome shotgun (WGS) entry which is preliminary data.</text>
</comment>
<feature type="domain" description="Peptidase M3A/M3B catalytic" evidence="7">
    <location>
        <begin position="168"/>
        <end position="550"/>
    </location>
</feature>
<dbReference type="Gene3D" id="1.10.1370.30">
    <property type="match status" value="1"/>
</dbReference>
<reference evidence="8 9" key="1">
    <citation type="submission" date="2020-08" db="EMBL/GenBank/DDBJ databases">
        <title>Genomic Encyclopedia of Type Strains, Phase IV (KMG-IV): sequencing the most valuable type-strain genomes for metagenomic binning, comparative biology and taxonomic classification.</title>
        <authorList>
            <person name="Goeker M."/>
        </authorList>
    </citation>
    <scope>NUCLEOTIDE SEQUENCE [LARGE SCALE GENOMIC DNA]</scope>
    <source>
        <strain evidence="8 9">DSM 19163</strain>
    </source>
</reference>